<dbReference type="SUPFAM" id="SSF53649">
    <property type="entry name" value="Alkaline phosphatase-like"/>
    <property type="match status" value="1"/>
</dbReference>
<accession>A0A3E0EQG5</accession>
<dbReference type="Gene3D" id="3.40.720.10">
    <property type="entry name" value="Alkaline Phosphatase, subunit A"/>
    <property type="match status" value="1"/>
</dbReference>
<dbReference type="PANTHER" id="PTHR42693">
    <property type="entry name" value="ARYLSULFATASE FAMILY MEMBER"/>
    <property type="match status" value="1"/>
</dbReference>
<sequence length="768" mass="84411">MKKIKILKNSIKTTAVLVFGVSQISIAQSDPRQSFKGKLGKTEKETQTWKPESIKAPANAPNVVWILLDDVGFGASSAFGGLIETPTFDALASNGLKYTNFHTTGICAPTRAALLTGRNSHAVSMGSFTENAIETPGYNGRIPLEAGTVAEIFKENGYNTFALGKWHLTPVEDATAKGPFNRWPTGRGFERFYGFLGGETDQWHPQLWNGVEKIDIEPNSKHLTELLADKAINYIANQKSLSPEKPFFLYLAPGATHGPHQVAKEWSDKYKGKFDKGWDWYREEVFARQQKLGLLPAGTKLAKRNDDIVAWNTLTPQQKKVYARFFEVYAGFLSHTDHEIGRVVDYLKQINQLDNTIIVVVIGDNGASKEGTYNGTSLGLSAIFNASENLEEIEKNIDKIGTEYSSPNYPLGWALAANAPFHHWKSDAQTEGGTHNPLIISYPNGIKEKGGIRTQYGHVIDLLPTTVELTGVKIPEQINGYKQDEIQGVSLANSVNDAKAVSKHTQQYYEIFGNRSIYKDGWKAAASHSENKTADKDFAADKWELYNLNEDWTETNNLAAKNPEKLAELKALFESDALKYNVYPLKDSRSQSAFRFVSGALGKNSYVLYPGAGQLYAPGSPSLNFNSYSVTAVTEAAANGAEGVLLASGGRFGGVSLYVKSNKLHLSYTDGIKRIHLTSDKNIPTGKNELKFSYTAGSAASPDGQFQLFINGEKTAETAVKKSGPLLFVTYDEGLDVGKDSNTPVDDEQYKVPFDFTGKLQKVIIQGI</sequence>
<evidence type="ECO:0000256" key="1">
    <source>
        <dbReference type="ARBA" id="ARBA00008779"/>
    </source>
</evidence>
<name>A0A3E0EQG5_9FLAO</name>
<dbReference type="InterPro" id="IPR024607">
    <property type="entry name" value="Sulfatase_CS"/>
</dbReference>
<evidence type="ECO:0000256" key="3">
    <source>
        <dbReference type="ARBA" id="ARBA00022801"/>
    </source>
</evidence>
<keyword evidence="4" id="KW-0106">Calcium</keyword>
<feature type="domain" description="Sulfatase N-terminal" evidence="5">
    <location>
        <begin position="61"/>
        <end position="472"/>
    </location>
</feature>
<proteinExistence type="inferred from homology"/>
<dbReference type="GO" id="GO:0046872">
    <property type="term" value="F:metal ion binding"/>
    <property type="evidence" value="ECO:0007669"/>
    <property type="project" value="UniProtKB-KW"/>
</dbReference>
<dbReference type="Pfam" id="PF00884">
    <property type="entry name" value="Sulfatase"/>
    <property type="match status" value="1"/>
</dbReference>
<dbReference type="InterPro" id="IPR050738">
    <property type="entry name" value="Sulfatase"/>
</dbReference>
<dbReference type="OrthoDB" id="9803751at2"/>
<dbReference type="Proteomes" id="UP000257136">
    <property type="component" value="Unassembled WGS sequence"/>
</dbReference>
<keyword evidence="2" id="KW-0479">Metal-binding</keyword>
<dbReference type="GO" id="GO:0016787">
    <property type="term" value="F:hydrolase activity"/>
    <property type="evidence" value="ECO:0007669"/>
    <property type="project" value="UniProtKB-KW"/>
</dbReference>
<evidence type="ECO:0000256" key="4">
    <source>
        <dbReference type="ARBA" id="ARBA00022837"/>
    </source>
</evidence>
<dbReference type="PANTHER" id="PTHR42693:SF43">
    <property type="entry name" value="BLL2667 PROTEIN"/>
    <property type="match status" value="1"/>
</dbReference>
<keyword evidence="3" id="KW-0378">Hydrolase</keyword>
<evidence type="ECO:0000313" key="6">
    <source>
        <dbReference type="EMBL" id="REH00485.1"/>
    </source>
</evidence>
<dbReference type="AlphaFoldDB" id="A0A3E0EQG5"/>
<dbReference type="Gene3D" id="3.30.1120.10">
    <property type="match status" value="1"/>
</dbReference>
<dbReference type="InterPro" id="IPR017850">
    <property type="entry name" value="Alkaline_phosphatase_core_sf"/>
</dbReference>
<protein>
    <submittedName>
        <fullName evidence="6">Arylsulfatase</fullName>
    </submittedName>
</protein>
<dbReference type="PROSITE" id="PS00523">
    <property type="entry name" value="SULFATASE_1"/>
    <property type="match status" value="1"/>
</dbReference>
<comment type="similarity">
    <text evidence="1">Belongs to the sulfatase family.</text>
</comment>
<evidence type="ECO:0000259" key="5">
    <source>
        <dbReference type="Pfam" id="PF00884"/>
    </source>
</evidence>
<keyword evidence="7" id="KW-1185">Reference proteome</keyword>
<evidence type="ECO:0000256" key="2">
    <source>
        <dbReference type="ARBA" id="ARBA00022723"/>
    </source>
</evidence>
<evidence type="ECO:0000313" key="7">
    <source>
        <dbReference type="Proteomes" id="UP000257136"/>
    </source>
</evidence>
<reference evidence="6 7" key="1">
    <citation type="submission" date="2018-08" db="EMBL/GenBank/DDBJ databases">
        <title>Genomic Encyclopedia of Archaeal and Bacterial Type Strains, Phase II (KMG-II): from individual species to whole genera.</title>
        <authorList>
            <person name="Goeker M."/>
        </authorList>
    </citation>
    <scope>NUCLEOTIDE SEQUENCE [LARGE SCALE GENOMIC DNA]</scope>
    <source>
        <strain evidence="6 7">DSM 100880</strain>
    </source>
</reference>
<comment type="caution">
    <text evidence="6">The sequence shown here is derived from an EMBL/GenBank/DDBJ whole genome shotgun (WGS) entry which is preliminary data.</text>
</comment>
<dbReference type="CDD" id="cd16025">
    <property type="entry name" value="PAS_like"/>
    <property type="match status" value="1"/>
</dbReference>
<gene>
    <name evidence="6" type="ORF">C8P67_103471</name>
</gene>
<dbReference type="InterPro" id="IPR000917">
    <property type="entry name" value="Sulfatase_N"/>
</dbReference>
<dbReference type="RefSeq" id="WP_115811844.1">
    <property type="nucleotide sequence ID" value="NZ_QUNI01000003.1"/>
</dbReference>
<organism evidence="6 7">
    <name type="scientific">Flavobacterium aquicola</name>
    <dbReference type="NCBI Taxonomy" id="1682742"/>
    <lineage>
        <taxon>Bacteria</taxon>
        <taxon>Pseudomonadati</taxon>
        <taxon>Bacteroidota</taxon>
        <taxon>Flavobacteriia</taxon>
        <taxon>Flavobacteriales</taxon>
        <taxon>Flavobacteriaceae</taxon>
        <taxon>Flavobacterium</taxon>
    </lineage>
</organism>
<dbReference type="EMBL" id="QUNI01000003">
    <property type="protein sequence ID" value="REH00485.1"/>
    <property type="molecule type" value="Genomic_DNA"/>
</dbReference>